<gene>
    <name evidence="1" type="ORF">CRE_06385</name>
</gene>
<keyword evidence="2" id="KW-1185">Reference proteome</keyword>
<dbReference type="HOGENOM" id="CLU_3299891_0_0_1"/>
<evidence type="ECO:0000313" key="1">
    <source>
        <dbReference type="EMBL" id="EFO88721.1"/>
    </source>
</evidence>
<dbReference type="AlphaFoldDB" id="E3M1W6"/>
<evidence type="ECO:0000313" key="2">
    <source>
        <dbReference type="Proteomes" id="UP000008281"/>
    </source>
</evidence>
<accession>E3M1W6</accession>
<dbReference type="OrthoDB" id="5872323at2759"/>
<name>E3M1W6_CAERE</name>
<proteinExistence type="predicted"/>
<dbReference type="InParanoid" id="E3M1W6"/>
<dbReference type="EMBL" id="DS268421">
    <property type="protein sequence ID" value="EFO88721.1"/>
    <property type="molecule type" value="Genomic_DNA"/>
</dbReference>
<organism evidence="2">
    <name type="scientific">Caenorhabditis remanei</name>
    <name type="common">Caenorhabditis vulgaris</name>
    <dbReference type="NCBI Taxonomy" id="31234"/>
    <lineage>
        <taxon>Eukaryota</taxon>
        <taxon>Metazoa</taxon>
        <taxon>Ecdysozoa</taxon>
        <taxon>Nematoda</taxon>
        <taxon>Chromadorea</taxon>
        <taxon>Rhabditida</taxon>
        <taxon>Rhabditina</taxon>
        <taxon>Rhabditomorpha</taxon>
        <taxon>Rhabditoidea</taxon>
        <taxon>Rhabditidae</taxon>
        <taxon>Peloderinae</taxon>
        <taxon>Caenorhabditis</taxon>
    </lineage>
</organism>
<sequence length="40" mass="4343">MENASAQKESDKVSLITSVQNSLLCSLCGKTLPKFICSHM</sequence>
<dbReference type="Proteomes" id="UP000008281">
    <property type="component" value="Unassembled WGS sequence"/>
</dbReference>
<protein>
    <submittedName>
        <fullName evidence="1">Uncharacterized protein</fullName>
    </submittedName>
</protein>
<reference evidence="1" key="1">
    <citation type="submission" date="2007-07" db="EMBL/GenBank/DDBJ databases">
        <title>PCAP assembly of the Caenorhabditis remanei genome.</title>
        <authorList>
            <consortium name="The Caenorhabditis remanei Sequencing Consortium"/>
            <person name="Wilson R.K."/>
        </authorList>
    </citation>
    <scope>NUCLEOTIDE SEQUENCE [LARGE SCALE GENOMIC DNA]</scope>
    <source>
        <strain evidence="1">PB4641</strain>
    </source>
</reference>